<sequence>MQGQCGERAQAVLRQRLDPLAAKGCALPACGSHAFGIELPGFAGDIQNALHRGIHRGSTTHD</sequence>
<reference evidence="1" key="1">
    <citation type="journal article" date="2011" name="PLoS ONE">
        <title>Ralstonia syzygii, the Blood Disease Bacterium and some Asian R. solanacearum strains form a single genomic species despite divergent lifestyles.</title>
        <authorList>
            <person name="Remenant B."/>
            <person name="de Cambiaire J.C."/>
            <person name="Cellier G."/>
            <person name="Jacobs J.M."/>
            <person name="Mangenot S."/>
            <person name="Barbe V."/>
            <person name="Lajus A."/>
            <person name="Vallenet D."/>
            <person name="Medigue C."/>
            <person name="Fegan M."/>
            <person name="Allen C."/>
            <person name="Prior P."/>
        </authorList>
    </citation>
    <scope>NUCLEOTIDE SEQUENCE</scope>
    <source>
        <strain evidence="1">R24</strain>
    </source>
</reference>
<organism evidence="1">
    <name type="scientific">Ralstonia syzygii R24</name>
    <dbReference type="NCBI Taxonomy" id="907261"/>
    <lineage>
        <taxon>Bacteria</taxon>
        <taxon>Pseudomonadati</taxon>
        <taxon>Pseudomonadota</taxon>
        <taxon>Betaproteobacteria</taxon>
        <taxon>Burkholderiales</taxon>
        <taxon>Burkholderiaceae</taxon>
        <taxon>Ralstonia</taxon>
        <taxon>Ralstonia solanacearum species complex</taxon>
    </lineage>
</organism>
<accession>G3ACL3</accession>
<protein>
    <submittedName>
        <fullName evidence="1">Uncharacterized protein</fullName>
    </submittedName>
</protein>
<dbReference type="AlphaFoldDB" id="G3ACL3"/>
<name>G3ACL3_9RALS</name>
<reference evidence="1" key="2">
    <citation type="submission" date="2011-04" db="EMBL/GenBank/DDBJ databases">
        <authorList>
            <person name="Genoscope - CEA"/>
        </authorList>
    </citation>
    <scope>NUCLEOTIDE SEQUENCE</scope>
    <source>
        <strain evidence="1">R24</strain>
    </source>
</reference>
<evidence type="ECO:0000313" key="1">
    <source>
        <dbReference type="EMBL" id="CCA87306.1"/>
    </source>
</evidence>
<proteinExistence type="predicted"/>
<dbReference type="EMBL" id="FR854092">
    <property type="protein sequence ID" value="CCA87306.1"/>
    <property type="molecule type" value="Genomic_DNA"/>
</dbReference>
<gene>
    <name evidence="1" type="ORF">RALSY_mp30633</name>
</gene>